<dbReference type="Pfam" id="PF09924">
    <property type="entry name" value="LPG_synthase_C"/>
    <property type="match status" value="1"/>
</dbReference>
<organism evidence="2 3">
    <name type="scientific">Moniliophthora roreri (strain MCA 2997)</name>
    <name type="common">Cocoa frosty pod rot fungus</name>
    <name type="synonym">Crinipellis roreri</name>
    <dbReference type="NCBI Taxonomy" id="1381753"/>
    <lineage>
        <taxon>Eukaryota</taxon>
        <taxon>Fungi</taxon>
        <taxon>Dikarya</taxon>
        <taxon>Basidiomycota</taxon>
        <taxon>Agaricomycotina</taxon>
        <taxon>Agaricomycetes</taxon>
        <taxon>Agaricomycetidae</taxon>
        <taxon>Agaricales</taxon>
        <taxon>Marasmiineae</taxon>
        <taxon>Marasmiaceae</taxon>
        <taxon>Moniliophthora</taxon>
    </lineage>
</organism>
<dbReference type="GO" id="GO:0004812">
    <property type="term" value="F:aminoacyl-tRNA ligase activity"/>
    <property type="evidence" value="ECO:0007669"/>
    <property type="project" value="UniProtKB-KW"/>
</dbReference>
<name>V2XLB9_MONRO</name>
<protein>
    <submittedName>
        <fullName evidence="2">Aspartyl-trna synthetase</fullName>
    </submittedName>
</protein>
<dbReference type="KEGG" id="mrr:Moror_1519"/>
<dbReference type="EMBL" id="AWSO01000181">
    <property type="protein sequence ID" value="ESK93621.1"/>
    <property type="molecule type" value="Genomic_DNA"/>
</dbReference>
<evidence type="ECO:0000313" key="3">
    <source>
        <dbReference type="Proteomes" id="UP000017559"/>
    </source>
</evidence>
<keyword evidence="3" id="KW-1185">Reference proteome</keyword>
<sequence length="444" mass="49302">MMFKATYPDADSPIFNFDEVLAETDAAATNVTSDRSAHTIDRTTVAHFIALYGSAVATDWLEFDRYRIWQAPFGLVPESSFPPVQGYMQYKSHIFAWGNPLVSSTSALAPTARAFYQWAIKLGLKPVWCCIDLAMEKVLAEELGWAGVECIHEETLDPDHVLELMSKKGMQGVGVVKDLKRKLRKAEGEGVTIEEVTMKMGPKDREEVEKGLQEWRRNKSSKGIQLASSTGEPWVDETHRRYWFARQRGRIVGLLILTPIHGPCQIAKPTLTSTYQCSPSSSTSSIASCGSDNPSPIFCPQGSSSSSTSSLMSVGCPEPHPTYSYYHIKNAVSFPNAPQGTSELLIYTALTSIVKSCPPSSPRPMISFGITASNELKPIDNLTGWKVTWMSTMYNRVVNGTGLWKRGHFRAKFDSGREARYICYPTQDGFGIDRIRALLKVLMN</sequence>
<dbReference type="AlphaFoldDB" id="V2XLB9"/>
<evidence type="ECO:0000259" key="1">
    <source>
        <dbReference type="Pfam" id="PF09924"/>
    </source>
</evidence>
<proteinExistence type="predicted"/>
<accession>V2XLB9</accession>
<dbReference type="OrthoDB" id="372395at2759"/>
<evidence type="ECO:0000313" key="2">
    <source>
        <dbReference type="EMBL" id="ESK93621.1"/>
    </source>
</evidence>
<reference evidence="2 3" key="1">
    <citation type="journal article" date="2014" name="BMC Genomics">
        <title>Genome and secretome analysis of the hemibiotrophic fungal pathogen, Moniliophthora roreri, which causes frosty pod rot disease of cacao: mechanisms of the biotrophic and necrotrophic phases.</title>
        <authorList>
            <person name="Meinhardt L.W."/>
            <person name="Costa G.G.L."/>
            <person name="Thomazella D.P.T."/>
            <person name="Teixeira P.J.P.L."/>
            <person name="Carazzolle M.F."/>
            <person name="Schuster S.C."/>
            <person name="Carlson J.E."/>
            <person name="Guiltinan M.J."/>
            <person name="Mieczkowski P."/>
            <person name="Farmer A."/>
            <person name="Ramaraj T."/>
            <person name="Crozier J."/>
            <person name="Davis R.E."/>
            <person name="Shao J."/>
            <person name="Melnick R.L."/>
            <person name="Pereira G.A.G."/>
            <person name="Bailey B.A."/>
        </authorList>
    </citation>
    <scope>NUCLEOTIDE SEQUENCE [LARGE SCALE GENOMIC DNA]</scope>
    <source>
        <strain evidence="2 3">MCA 2997</strain>
    </source>
</reference>
<dbReference type="STRING" id="1381753.V2XLB9"/>
<gene>
    <name evidence="2" type="ORF">Moror_1519</name>
</gene>
<dbReference type="Proteomes" id="UP000017559">
    <property type="component" value="Unassembled WGS sequence"/>
</dbReference>
<comment type="caution">
    <text evidence="2">The sequence shown here is derived from an EMBL/GenBank/DDBJ whole genome shotgun (WGS) entry which is preliminary data.</text>
</comment>
<dbReference type="InterPro" id="IPR024320">
    <property type="entry name" value="LPG_synthase_C"/>
</dbReference>
<feature type="domain" description="Phosphatidylglycerol lysyltransferase C-terminal" evidence="1">
    <location>
        <begin position="88"/>
        <end position="261"/>
    </location>
</feature>
<dbReference type="HOGENOM" id="CLU_060402_0_0_1"/>